<evidence type="ECO:0000256" key="7">
    <source>
        <dbReference type="ARBA" id="ARBA00023136"/>
    </source>
</evidence>
<dbReference type="SUPFAM" id="SSF48350">
    <property type="entry name" value="GTPase activation domain, GAP"/>
    <property type="match status" value="1"/>
</dbReference>
<protein>
    <recommendedName>
        <fullName evidence="9">Rho-GAP domain-containing protein</fullName>
    </recommendedName>
</protein>
<organism evidence="10 11">
    <name type="scientific">Henosepilachna vigintioctopunctata</name>
    <dbReference type="NCBI Taxonomy" id="420089"/>
    <lineage>
        <taxon>Eukaryota</taxon>
        <taxon>Metazoa</taxon>
        <taxon>Ecdysozoa</taxon>
        <taxon>Arthropoda</taxon>
        <taxon>Hexapoda</taxon>
        <taxon>Insecta</taxon>
        <taxon>Pterygota</taxon>
        <taxon>Neoptera</taxon>
        <taxon>Endopterygota</taxon>
        <taxon>Coleoptera</taxon>
        <taxon>Polyphaga</taxon>
        <taxon>Cucujiformia</taxon>
        <taxon>Coccinelloidea</taxon>
        <taxon>Coccinellidae</taxon>
        <taxon>Epilachninae</taxon>
        <taxon>Epilachnini</taxon>
        <taxon>Henosepilachna</taxon>
    </lineage>
</organism>
<dbReference type="GO" id="GO:0007165">
    <property type="term" value="P:signal transduction"/>
    <property type="evidence" value="ECO:0007669"/>
    <property type="project" value="InterPro"/>
</dbReference>
<dbReference type="Proteomes" id="UP001431783">
    <property type="component" value="Unassembled WGS sequence"/>
</dbReference>
<dbReference type="EMBL" id="JARQZJ010000108">
    <property type="protein sequence ID" value="KAK9887346.1"/>
    <property type="molecule type" value="Genomic_DNA"/>
</dbReference>
<dbReference type="Gene3D" id="3.60.10.10">
    <property type="entry name" value="Endonuclease/exonuclease/phosphatase"/>
    <property type="match status" value="1"/>
</dbReference>
<comment type="caution">
    <text evidence="10">The sequence shown here is derived from an EMBL/GenBank/DDBJ whole genome shotgun (WGS) entry which is preliminary data.</text>
</comment>
<evidence type="ECO:0000256" key="8">
    <source>
        <dbReference type="ARBA" id="ARBA00023329"/>
    </source>
</evidence>
<dbReference type="GO" id="GO:0052745">
    <property type="term" value="F:inositol phosphate phosphatase activity"/>
    <property type="evidence" value="ECO:0007669"/>
    <property type="project" value="InterPro"/>
</dbReference>
<evidence type="ECO:0000256" key="3">
    <source>
        <dbReference type="ARBA" id="ARBA00005910"/>
    </source>
</evidence>
<evidence type="ECO:0000256" key="2">
    <source>
        <dbReference type="ARBA" id="ARBA00004580"/>
    </source>
</evidence>
<accession>A0AAW1V2V4</accession>
<keyword evidence="7" id="KW-0472">Membrane</keyword>
<evidence type="ECO:0000256" key="4">
    <source>
        <dbReference type="ARBA" id="ARBA00022753"/>
    </source>
</evidence>
<evidence type="ECO:0000313" key="11">
    <source>
        <dbReference type="Proteomes" id="UP001431783"/>
    </source>
</evidence>
<dbReference type="GO" id="GO:0030670">
    <property type="term" value="C:phagocytic vesicle membrane"/>
    <property type="evidence" value="ECO:0007669"/>
    <property type="project" value="UniProtKB-SubCell"/>
</dbReference>
<evidence type="ECO:0000313" key="10">
    <source>
        <dbReference type="EMBL" id="KAK9887346.1"/>
    </source>
</evidence>
<dbReference type="GO" id="GO:0031901">
    <property type="term" value="C:early endosome membrane"/>
    <property type="evidence" value="ECO:0007669"/>
    <property type="project" value="UniProtKB-SubCell"/>
</dbReference>
<comment type="subcellular location">
    <subcellularLocation>
        <location evidence="2">Cytoplasmic vesicle</location>
        <location evidence="2">Phagosome membrane</location>
    </subcellularLocation>
    <subcellularLocation>
        <location evidence="1">Early endosome membrane</location>
    </subcellularLocation>
</comment>
<dbReference type="Gene3D" id="1.10.555.10">
    <property type="entry name" value="Rho GTPase activation protein"/>
    <property type="match status" value="1"/>
</dbReference>
<dbReference type="InterPro" id="IPR031896">
    <property type="entry name" value="INPP5B_PH_dom"/>
</dbReference>
<dbReference type="SMART" id="SM00128">
    <property type="entry name" value="IPPc"/>
    <property type="match status" value="1"/>
</dbReference>
<dbReference type="Pfam" id="PF21310">
    <property type="entry name" value="OCRL-like_ASH"/>
    <property type="match status" value="1"/>
</dbReference>
<dbReference type="InterPro" id="IPR048869">
    <property type="entry name" value="OCRL-1_2_ASH"/>
</dbReference>
<dbReference type="Pfam" id="PF22669">
    <property type="entry name" value="Exo_endo_phos2"/>
    <property type="match status" value="1"/>
</dbReference>
<feature type="domain" description="Rho-GAP" evidence="9">
    <location>
        <begin position="653"/>
        <end position="830"/>
    </location>
</feature>
<dbReference type="Gene3D" id="2.60.40.10">
    <property type="entry name" value="Immunoglobulins"/>
    <property type="match status" value="1"/>
</dbReference>
<dbReference type="GO" id="GO:0046856">
    <property type="term" value="P:phosphatidylinositol dephosphorylation"/>
    <property type="evidence" value="ECO:0007669"/>
    <property type="project" value="InterPro"/>
</dbReference>
<dbReference type="PANTHER" id="PTHR11200:SF300">
    <property type="entry name" value="TYPE II INOSITOL 1,4,5-TRISPHOSPHATE 5-PHOSPHATASE"/>
    <property type="match status" value="1"/>
</dbReference>
<proteinExistence type="inferred from homology"/>
<dbReference type="InterPro" id="IPR037793">
    <property type="entry name" value="OCRL1/INPP5B_INPP5c"/>
</dbReference>
<evidence type="ECO:0000256" key="6">
    <source>
        <dbReference type="ARBA" id="ARBA00023098"/>
    </source>
</evidence>
<dbReference type="GO" id="GO:0004439">
    <property type="term" value="F:phosphatidylinositol-4,5-bisphosphate 5-phosphatase activity"/>
    <property type="evidence" value="ECO:0007669"/>
    <property type="project" value="TreeGrafter"/>
</dbReference>
<dbReference type="InterPro" id="IPR000198">
    <property type="entry name" value="RhoGAP_dom"/>
</dbReference>
<keyword evidence="4" id="KW-0967">Endosome</keyword>
<dbReference type="CDD" id="cd09093">
    <property type="entry name" value="INPP5c_INPP5B"/>
    <property type="match status" value="1"/>
</dbReference>
<evidence type="ECO:0000259" key="9">
    <source>
        <dbReference type="PROSITE" id="PS50238"/>
    </source>
</evidence>
<dbReference type="InterPro" id="IPR047078">
    <property type="entry name" value="RhoGAP_OCRL1"/>
</dbReference>
<dbReference type="InterPro" id="IPR036691">
    <property type="entry name" value="Endo/exonu/phosph_ase_sf"/>
</dbReference>
<evidence type="ECO:0000256" key="1">
    <source>
        <dbReference type="ARBA" id="ARBA00004146"/>
    </source>
</evidence>
<sequence>MLSINQDIFEIIQAKFSSSEVVRCIHLNVSLFTELSNEEYRILALVTKKSNSALFLFFCKKPNPIHLSDLFIETVIPIDENFECFSDTILGEDKYLLFIVKYRNFILEFRIKTGLESSNFASEIIKCKERSLYENCDHRWLFKYSDVKSPLDCTENKSQSPDIPFVRQNMAQNQNAINRESMLKYQLKLKEPEFTQYQEFTIFTGTWNVNGQLPSISLKPWLSCDTEPPDLYAVGFQEIDLSKEAFLFNDTPREAEWEKMVLEGVHPNAKYRTVALTRLVGIQLIVLINIKHYQHIKNVAVDTVGTGLLGKMGNKGGVAVRLDLHNTSLCFVNSHLAAHVEEFERRNQDYKDINARINFRRHPTAIKDHDQIYWLGDLNYRITELTTSQVKTLLLRNEMATLLKADQLNQQKERGNVLLDYNELDITFPPTYKYDLNSDTFDTSEKARPPAWTDRILYRGKGIYQQKYRSHMELRISDHKPVSALFKSEISVINQAKYRKVHEELLKRMDKLENEFLPQVTVDQTEIKFDLVRFREPQFRDIIIANTGQVPAEFEFIKKLDEQSYCKEWLRITPYCGTVNPGEKCDIRLEVNLETDLVELDDILVLHLNGGKDMFIIVTGKGQRSSFTTSMRALCRMSKPIMTLDDEQYRKIIALDGEVLYSVPRELWLLVDHLYTHGLTVKDLFESNSTQDSFIRLRDWLDFGSTEPISVSVETVAETLLIFLSYTKEPVIPSNLQNVAIAASSNYHNCKNIINEKLPDIHRNVFLYICMFLQELLRHSSENGYDAKTLASLFGEILLRDPIRNSKPQASRGKSNFIYNFLVNDLSTSIIPIK</sequence>
<dbReference type="InterPro" id="IPR008936">
    <property type="entry name" value="Rho_GTPase_activation_prot"/>
</dbReference>
<gene>
    <name evidence="10" type="ORF">WA026_022016</name>
</gene>
<dbReference type="PROSITE" id="PS50238">
    <property type="entry name" value="RHOGAP"/>
    <property type="match status" value="1"/>
</dbReference>
<dbReference type="AlphaFoldDB" id="A0AAW1V2V4"/>
<dbReference type="SMART" id="SM00324">
    <property type="entry name" value="RhoGAP"/>
    <property type="match status" value="1"/>
</dbReference>
<dbReference type="Gene3D" id="2.30.29.110">
    <property type="match status" value="1"/>
</dbReference>
<dbReference type="FunFam" id="3.60.10.10:FF:000004">
    <property type="entry name" value="Type II inositol 1,4,5-trisphosphate 5-phosphatase"/>
    <property type="match status" value="1"/>
</dbReference>
<dbReference type="InterPro" id="IPR013783">
    <property type="entry name" value="Ig-like_fold"/>
</dbReference>
<keyword evidence="11" id="KW-1185">Reference proteome</keyword>
<dbReference type="SUPFAM" id="SSF56219">
    <property type="entry name" value="DNase I-like"/>
    <property type="match status" value="1"/>
</dbReference>
<evidence type="ECO:0000256" key="5">
    <source>
        <dbReference type="ARBA" id="ARBA00022801"/>
    </source>
</evidence>
<keyword evidence="6" id="KW-0443">Lipid metabolism</keyword>
<comment type="similarity">
    <text evidence="3">Belongs to the inositol 1,4,5-trisphosphate 5-phosphatase type II family.</text>
</comment>
<keyword evidence="5" id="KW-0378">Hydrolase</keyword>
<name>A0AAW1V2V4_9CUCU</name>
<dbReference type="PANTHER" id="PTHR11200">
    <property type="entry name" value="INOSITOL 5-PHOSPHATASE"/>
    <property type="match status" value="1"/>
</dbReference>
<dbReference type="InterPro" id="IPR046985">
    <property type="entry name" value="IP5"/>
</dbReference>
<dbReference type="Pfam" id="PF00620">
    <property type="entry name" value="RhoGAP"/>
    <property type="match status" value="1"/>
</dbReference>
<dbReference type="CDD" id="cd04380">
    <property type="entry name" value="RhoGAP_OCRL1"/>
    <property type="match status" value="1"/>
</dbReference>
<dbReference type="Pfam" id="PF16776">
    <property type="entry name" value="INPP5B_PH"/>
    <property type="match status" value="1"/>
</dbReference>
<keyword evidence="8" id="KW-0968">Cytoplasmic vesicle</keyword>
<reference evidence="10 11" key="1">
    <citation type="submission" date="2023-03" db="EMBL/GenBank/DDBJ databases">
        <title>Genome insight into feeding habits of ladybird beetles.</title>
        <authorList>
            <person name="Li H.-S."/>
            <person name="Huang Y.-H."/>
            <person name="Pang H."/>
        </authorList>
    </citation>
    <scope>NUCLEOTIDE SEQUENCE [LARGE SCALE GENOMIC DNA]</scope>
    <source>
        <strain evidence="10">SYSU_2023b</strain>
        <tissue evidence="10">Whole body</tissue>
    </source>
</reference>
<dbReference type="InterPro" id="IPR000300">
    <property type="entry name" value="IPPc"/>
</dbReference>
<dbReference type="FunFam" id="1.10.555.10:FF:000012">
    <property type="entry name" value="Putative inositol polyphosphate 5-phosphatase OCRL-1"/>
    <property type="match status" value="1"/>
</dbReference>